<protein>
    <submittedName>
        <fullName evidence="3">Amino_oxidase domain-containing protein</fullName>
    </submittedName>
</protein>
<dbReference type="WBParaSite" id="ASIM_0000597801-mRNA-1">
    <property type="protein sequence ID" value="ASIM_0000597801-mRNA-1"/>
    <property type="gene ID" value="ASIM_0000597801"/>
</dbReference>
<dbReference type="AlphaFoldDB" id="A0A0M3JED4"/>
<reference evidence="3" key="1">
    <citation type="submission" date="2017-02" db="UniProtKB">
        <authorList>
            <consortium name="WormBaseParasite"/>
        </authorList>
    </citation>
    <scope>IDENTIFICATION</scope>
</reference>
<reference evidence="1 2" key="2">
    <citation type="submission" date="2018-11" db="EMBL/GenBank/DDBJ databases">
        <authorList>
            <consortium name="Pathogen Informatics"/>
        </authorList>
    </citation>
    <scope>NUCLEOTIDE SEQUENCE [LARGE SCALE GENOMIC DNA]</scope>
</reference>
<organism evidence="3">
    <name type="scientific">Anisakis simplex</name>
    <name type="common">Herring worm</name>
    <dbReference type="NCBI Taxonomy" id="6269"/>
    <lineage>
        <taxon>Eukaryota</taxon>
        <taxon>Metazoa</taxon>
        <taxon>Ecdysozoa</taxon>
        <taxon>Nematoda</taxon>
        <taxon>Chromadorea</taxon>
        <taxon>Rhabditida</taxon>
        <taxon>Spirurina</taxon>
        <taxon>Ascaridomorpha</taxon>
        <taxon>Ascaridoidea</taxon>
        <taxon>Anisakidae</taxon>
        <taxon>Anisakis</taxon>
        <taxon>Anisakis simplex complex</taxon>
    </lineage>
</organism>
<dbReference type="Proteomes" id="UP000267096">
    <property type="component" value="Unassembled WGS sequence"/>
</dbReference>
<gene>
    <name evidence="1" type="ORF">ASIM_LOCUS5757</name>
</gene>
<dbReference type="SUPFAM" id="SSF56801">
    <property type="entry name" value="Acetyl-CoA synthetase-like"/>
    <property type="match status" value="1"/>
</dbReference>
<sequence>MLYQASHQSFSSHVYSTRDGSRVAAFIGDEGLHEYNFKDARTLHQAIRRGLRESNNGPMLGIRKKQPDGSAPYVWLTYQEVIDRSVDLTYGISTLGIKAGQQTFIG</sequence>
<evidence type="ECO:0000313" key="2">
    <source>
        <dbReference type="Proteomes" id="UP000267096"/>
    </source>
</evidence>
<proteinExistence type="predicted"/>
<evidence type="ECO:0000313" key="1">
    <source>
        <dbReference type="EMBL" id="VDK26028.1"/>
    </source>
</evidence>
<evidence type="ECO:0000313" key="3">
    <source>
        <dbReference type="WBParaSite" id="ASIM_0000597801-mRNA-1"/>
    </source>
</evidence>
<accession>A0A0M3JED4</accession>
<name>A0A0M3JED4_ANISI</name>
<keyword evidence="2" id="KW-1185">Reference proteome</keyword>
<dbReference type="EMBL" id="UYRR01011630">
    <property type="protein sequence ID" value="VDK26028.1"/>
    <property type="molecule type" value="Genomic_DNA"/>
</dbReference>
<dbReference type="OrthoDB" id="1700726at2759"/>